<dbReference type="InterPro" id="IPR017205">
    <property type="entry name" value="Sig_transdc_His_kinase_ChrS"/>
</dbReference>
<dbReference type="InterPro" id="IPR050482">
    <property type="entry name" value="Sensor_HK_TwoCompSys"/>
</dbReference>
<feature type="transmembrane region" description="Helical" evidence="10">
    <location>
        <begin position="150"/>
        <end position="173"/>
    </location>
</feature>
<feature type="transmembrane region" description="Helical" evidence="10">
    <location>
        <begin position="53"/>
        <end position="74"/>
    </location>
</feature>
<comment type="catalytic activity">
    <reaction evidence="1">
        <text>ATP + protein L-histidine = ADP + protein N-phospho-L-histidine.</text>
        <dbReference type="EC" id="2.7.13.3"/>
    </reaction>
</comment>
<dbReference type="InterPro" id="IPR005467">
    <property type="entry name" value="His_kinase_dom"/>
</dbReference>
<dbReference type="EC" id="2.7.13.3" evidence="2"/>
<dbReference type="GO" id="GO:0046983">
    <property type="term" value="F:protein dimerization activity"/>
    <property type="evidence" value="ECO:0007669"/>
    <property type="project" value="InterPro"/>
</dbReference>
<dbReference type="InterPro" id="IPR011712">
    <property type="entry name" value="Sig_transdc_His_kin_sub3_dim/P"/>
</dbReference>
<dbReference type="GO" id="GO:0000155">
    <property type="term" value="F:phosphorelay sensor kinase activity"/>
    <property type="evidence" value="ECO:0007669"/>
    <property type="project" value="InterPro"/>
</dbReference>
<dbReference type="SMART" id="SM00387">
    <property type="entry name" value="HATPase_c"/>
    <property type="match status" value="1"/>
</dbReference>
<comment type="caution">
    <text evidence="12">The sequence shown here is derived from an EMBL/GenBank/DDBJ whole genome shotgun (WGS) entry which is preliminary data.</text>
</comment>
<evidence type="ECO:0000313" key="12">
    <source>
        <dbReference type="EMBL" id="MBE7699325.1"/>
    </source>
</evidence>
<dbReference type="CDD" id="cd16917">
    <property type="entry name" value="HATPase_UhpB-NarQ-NarX-like"/>
    <property type="match status" value="1"/>
</dbReference>
<dbReference type="Proteomes" id="UP000822993">
    <property type="component" value="Unassembled WGS sequence"/>
</dbReference>
<keyword evidence="13" id="KW-1185">Reference proteome</keyword>
<protein>
    <recommendedName>
        <fullName evidence="2">histidine kinase</fullName>
        <ecNumber evidence="2">2.7.13.3</ecNumber>
    </recommendedName>
</protein>
<dbReference type="RefSeq" id="WP_193718662.1">
    <property type="nucleotide sequence ID" value="NZ_JACSPN010000003.1"/>
</dbReference>
<dbReference type="Gene3D" id="3.30.565.10">
    <property type="entry name" value="Histidine kinase-like ATPase, C-terminal domain"/>
    <property type="match status" value="1"/>
</dbReference>
<keyword evidence="8" id="KW-0902">Two-component regulatory system</keyword>
<feature type="region of interest" description="Disordered" evidence="9">
    <location>
        <begin position="421"/>
        <end position="462"/>
    </location>
</feature>
<evidence type="ECO:0000256" key="4">
    <source>
        <dbReference type="ARBA" id="ARBA00022679"/>
    </source>
</evidence>
<keyword evidence="5" id="KW-0547">Nucleotide-binding</keyword>
<dbReference type="EMBL" id="JACSPN010000003">
    <property type="protein sequence ID" value="MBE7699325.1"/>
    <property type="molecule type" value="Genomic_DNA"/>
</dbReference>
<feature type="transmembrane region" description="Helical" evidence="10">
    <location>
        <begin position="109"/>
        <end position="130"/>
    </location>
</feature>
<dbReference type="InterPro" id="IPR003594">
    <property type="entry name" value="HATPase_dom"/>
</dbReference>
<sequence length="462" mass="48232">MTTAESPVDRPAGERAEDGVRSGTSPVHPVAGRDPAAGPAVDRFESSWDRVVVWWDVGFYVVVVLSAVALLLAGVEPDRLARALGAIGVILLAYTFLGRRAARNRDQRLAVSYLVIMIVATDVAVIQNQLGTFLLFVAFTQIWMLSEHRWVSLTLSTLLAVGTTLALTAPYGFSRAALAEAAPQMGVALVFSVLLGTWVGQTMLQTVRHAQLVDELKAAQAELGTVHHAAGVAAERERMAREIHDTLAQGFTSVVMLAQAASADLDRADTSAARDRLALVEATARDNLAEARSLVTAFAPLPLQGATLVEALERLAARFEDESGVSVTLRLSAVPGLGSAEDVVLLRAAQEALANVRRHAEASAVVVSLGPGGAGISPPGAARPDGATVVLEVADDGRGLGPGAVEGFGLRGMRERVAAGDGVVTVESPPADGTTVRVELPVPAPLPTDSPSLPAVDPRSHP</sequence>
<feature type="region of interest" description="Disordered" evidence="9">
    <location>
        <begin position="1"/>
        <end position="38"/>
    </location>
</feature>
<gene>
    <name evidence="12" type="ORF">H9623_03265</name>
</gene>
<reference evidence="12 13" key="1">
    <citation type="submission" date="2020-08" db="EMBL/GenBank/DDBJ databases">
        <title>A Genomic Blueprint of the Chicken Gut Microbiome.</title>
        <authorList>
            <person name="Gilroy R."/>
            <person name="Ravi A."/>
            <person name="Getino M."/>
            <person name="Pursley I."/>
            <person name="Horton D.L."/>
            <person name="Alikhan N.-F."/>
            <person name="Baker D."/>
            <person name="Gharbi K."/>
            <person name="Hall N."/>
            <person name="Watson M."/>
            <person name="Adriaenssens E.M."/>
            <person name="Foster-Nyarko E."/>
            <person name="Jarju S."/>
            <person name="Secka A."/>
            <person name="Antonio M."/>
            <person name="Oren A."/>
            <person name="Chaudhuri R."/>
            <person name="La Ragione R.M."/>
            <person name="Hildebrand F."/>
            <person name="Pallen M.J."/>
        </authorList>
    </citation>
    <scope>NUCLEOTIDE SEQUENCE [LARGE SCALE GENOMIC DNA]</scope>
    <source>
        <strain evidence="12 13">Sa1BUA8</strain>
    </source>
</reference>
<keyword evidence="6 12" id="KW-0418">Kinase</keyword>
<feature type="transmembrane region" description="Helical" evidence="10">
    <location>
        <begin position="185"/>
        <end position="204"/>
    </location>
</feature>
<evidence type="ECO:0000256" key="3">
    <source>
        <dbReference type="ARBA" id="ARBA00022553"/>
    </source>
</evidence>
<dbReference type="PROSITE" id="PS50109">
    <property type="entry name" value="HIS_KIN"/>
    <property type="match status" value="1"/>
</dbReference>
<evidence type="ECO:0000259" key="11">
    <source>
        <dbReference type="PROSITE" id="PS50109"/>
    </source>
</evidence>
<dbReference type="Gene3D" id="1.20.5.1930">
    <property type="match status" value="1"/>
</dbReference>
<evidence type="ECO:0000256" key="1">
    <source>
        <dbReference type="ARBA" id="ARBA00000085"/>
    </source>
</evidence>
<keyword evidence="3" id="KW-0597">Phosphoprotein</keyword>
<proteinExistence type="predicted"/>
<keyword evidence="7" id="KW-0067">ATP-binding</keyword>
<keyword evidence="10" id="KW-0812">Transmembrane</keyword>
<keyword evidence="10" id="KW-1133">Transmembrane helix</keyword>
<organism evidence="12 13">
    <name type="scientific">Oerskovia douganii</name>
    <dbReference type="NCBI Taxonomy" id="2762210"/>
    <lineage>
        <taxon>Bacteria</taxon>
        <taxon>Bacillati</taxon>
        <taxon>Actinomycetota</taxon>
        <taxon>Actinomycetes</taxon>
        <taxon>Micrococcales</taxon>
        <taxon>Cellulomonadaceae</taxon>
        <taxon>Oerskovia</taxon>
    </lineage>
</organism>
<evidence type="ECO:0000256" key="2">
    <source>
        <dbReference type="ARBA" id="ARBA00012438"/>
    </source>
</evidence>
<accession>A0A9D5YXM7</accession>
<feature type="compositionally biased region" description="Basic and acidic residues" evidence="9">
    <location>
        <begin position="7"/>
        <end position="20"/>
    </location>
</feature>
<dbReference type="InterPro" id="IPR036890">
    <property type="entry name" value="HATPase_C_sf"/>
</dbReference>
<evidence type="ECO:0000256" key="7">
    <source>
        <dbReference type="ARBA" id="ARBA00022840"/>
    </source>
</evidence>
<evidence type="ECO:0000256" key="10">
    <source>
        <dbReference type="SAM" id="Phobius"/>
    </source>
</evidence>
<dbReference type="GO" id="GO:0005524">
    <property type="term" value="F:ATP binding"/>
    <property type="evidence" value="ECO:0007669"/>
    <property type="project" value="UniProtKB-KW"/>
</dbReference>
<dbReference type="Pfam" id="PF02518">
    <property type="entry name" value="HATPase_c"/>
    <property type="match status" value="1"/>
</dbReference>
<keyword evidence="10" id="KW-0472">Membrane</keyword>
<dbReference type="PANTHER" id="PTHR24421">
    <property type="entry name" value="NITRATE/NITRITE SENSOR PROTEIN NARX-RELATED"/>
    <property type="match status" value="1"/>
</dbReference>
<evidence type="ECO:0000256" key="5">
    <source>
        <dbReference type="ARBA" id="ARBA00022741"/>
    </source>
</evidence>
<feature type="domain" description="Histidine kinase" evidence="11">
    <location>
        <begin position="238"/>
        <end position="444"/>
    </location>
</feature>
<feature type="transmembrane region" description="Helical" evidence="10">
    <location>
        <begin position="80"/>
        <end position="97"/>
    </location>
</feature>
<dbReference type="PANTHER" id="PTHR24421:SF10">
    <property type="entry name" value="NITRATE_NITRITE SENSOR PROTEIN NARQ"/>
    <property type="match status" value="1"/>
</dbReference>
<dbReference type="GO" id="GO:0016020">
    <property type="term" value="C:membrane"/>
    <property type="evidence" value="ECO:0007669"/>
    <property type="project" value="InterPro"/>
</dbReference>
<evidence type="ECO:0000256" key="8">
    <source>
        <dbReference type="ARBA" id="ARBA00023012"/>
    </source>
</evidence>
<dbReference type="Pfam" id="PF07730">
    <property type="entry name" value="HisKA_3"/>
    <property type="match status" value="1"/>
</dbReference>
<dbReference type="SUPFAM" id="SSF55874">
    <property type="entry name" value="ATPase domain of HSP90 chaperone/DNA topoisomerase II/histidine kinase"/>
    <property type="match status" value="1"/>
</dbReference>
<dbReference type="PIRSF" id="PIRSF037434">
    <property type="entry name" value="STHK_ChrS"/>
    <property type="match status" value="1"/>
</dbReference>
<keyword evidence="4" id="KW-0808">Transferase</keyword>
<evidence type="ECO:0000256" key="6">
    <source>
        <dbReference type="ARBA" id="ARBA00022777"/>
    </source>
</evidence>
<dbReference type="AlphaFoldDB" id="A0A9D5YXM7"/>
<name>A0A9D5YXM7_9CELL</name>
<evidence type="ECO:0000313" key="13">
    <source>
        <dbReference type="Proteomes" id="UP000822993"/>
    </source>
</evidence>
<evidence type="ECO:0000256" key="9">
    <source>
        <dbReference type="SAM" id="MobiDB-lite"/>
    </source>
</evidence>